<dbReference type="RefSeq" id="WP_227567799.1">
    <property type="nucleotide sequence ID" value="NZ_CP101988.1"/>
</dbReference>
<dbReference type="EMBL" id="CP101988">
    <property type="protein sequence ID" value="UUI76083.1"/>
    <property type="molecule type" value="Genomic_DNA"/>
</dbReference>
<dbReference type="InterPro" id="IPR029044">
    <property type="entry name" value="Nucleotide-diphossugar_trans"/>
</dbReference>
<dbReference type="Gene3D" id="3.90.550.10">
    <property type="entry name" value="Spore Coat Polysaccharide Biosynthesis Protein SpsA, Chain A"/>
    <property type="match status" value="1"/>
</dbReference>
<keyword evidence="4" id="KW-1185">Reference proteome</keyword>
<evidence type="ECO:0000256" key="1">
    <source>
        <dbReference type="SAM" id="MobiDB-lite"/>
    </source>
</evidence>
<dbReference type="PANTHER" id="PTHR43685">
    <property type="entry name" value="GLYCOSYLTRANSFERASE"/>
    <property type="match status" value="1"/>
</dbReference>
<dbReference type="SUPFAM" id="SSF53448">
    <property type="entry name" value="Nucleotide-diphospho-sugar transferases"/>
    <property type="match status" value="1"/>
</dbReference>
<gene>
    <name evidence="3" type="ORF">NP064_04025</name>
</gene>
<feature type="compositionally biased region" description="Low complexity" evidence="1">
    <location>
        <begin position="263"/>
        <end position="278"/>
    </location>
</feature>
<accession>A0ABY5L2G4</accession>
<evidence type="ECO:0000313" key="3">
    <source>
        <dbReference type="EMBL" id="UUI76083.1"/>
    </source>
</evidence>
<dbReference type="CDD" id="cd00761">
    <property type="entry name" value="Glyco_tranf_GTA_type"/>
    <property type="match status" value="1"/>
</dbReference>
<proteinExistence type="predicted"/>
<evidence type="ECO:0000313" key="4">
    <source>
        <dbReference type="Proteomes" id="UP001316189"/>
    </source>
</evidence>
<dbReference type="Proteomes" id="UP001316189">
    <property type="component" value="Chromosome"/>
</dbReference>
<dbReference type="InterPro" id="IPR050834">
    <property type="entry name" value="Glycosyltransf_2"/>
</dbReference>
<evidence type="ECO:0000259" key="2">
    <source>
        <dbReference type="Pfam" id="PF00535"/>
    </source>
</evidence>
<dbReference type="Pfam" id="PF00535">
    <property type="entry name" value="Glycos_transf_2"/>
    <property type="match status" value="1"/>
</dbReference>
<reference evidence="3 4" key="1">
    <citation type="submission" date="2022-07" db="EMBL/GenBank/DDBJ databases">
        <title>Novel species in genus cellulomonas.</title>
        <authorList>
            <person name="Ye L."/>
        </authorList>
    </citation>
    <scope>NUCLEOTIDE SEQUENCE [LARGE SCALE GENOMIC DNA]</scope>
    <source>
        <strain evidence="4">zg-Y338</strain>
    </source>
</reference>
<feature type="domain" description="Glycosyltransferase 2-like" evidence="2">
    <location>
        <begin position="13"/>
        <end position="174"/>
    </location>
</feature>
<protein>
    <submittedName>
        <fullName evidence="3">Glycosyltransferase family 2 protein</fullName>
    </submittedName>
</protein>
<dbReference type="InterPro" id="IPR001173">
    <property type="entry name" value="Glyco_trans_2-like"/>
</dbReference>
<sequence length="337" mass="35836">MTMGVPDGEVDLSVVIAAFDAAATLPEQLAALAGQRTSCAWEVVLADNGSRDGTVNAALAFATRLPALRVVDASARRGPAAARNAGVRAARGRHVVFCDADDVVGEGWLQAMHEALRRHDFVAGRLDGRRLNAPDVRASRTLPQSRGLQESALLPGLWHAGAGNMGVRADLFRRMGGFDESARCLEDTDLCWRMGLVGVRLVYVEDAVVHARLREGLRVTARQGYQYGAGERWLAERYAAVARAVTARPERLAAVPDSGPPNGGAAARRPGPRPSAGRQVGRVLRRVSAIAAELARVRGRGDLQALCWSTAWGLGFALGRGPQPVPVAIPPEESRAA</sequence>
<name>A0ABY5L2G4_9CELL</name>
<dbReference type="PANTHER" id="PTHR43685:SF12">
    <property type="entry name" value="GLYCOSYL TRANSFERASE FAMILY 2"/>
    <property type="match status" value="1"/>
</dbReference>
<organism evidence="3 4">
    <name type="scientific">Cellulomonas chengniuliangii</name>
    <dbReference type="NCBI Taxonomy" id="2968084"/>
    <lineage>
        <taxon>Bacteria</taxon>
        <taxon>Bacillati</taxon>
        <taxon>Actinomycetota</taxon>
        <taxon>Actinomycetes</taxon>
        <taxon>Micrococcales</taxon>
        <taxon>Cellulomonadaceae</taxon>
        <taxon>Cellulomonas</taxon>
    </lineage>
</organism>
<feature type="region of interest" description="Disordered" evidence="1">
    <location>
        <begin position="253"/>
        <end position="278"/>
    </location>
</feature>